<dbReference type="GO" id="GO:0005737">
    <property type="term" value="C:cytoplasm"/>
    <property type="evidence" value="ECO:0007669"/>
    <property type="project" value="TreeGrafter"/>
</dbReference>
<feature type="region of interest" description="Disordered" evidence="8">
    <location>
        <begin position="427"/>
        <end position="449"/>
    </location>
</feature>
<comment type="similarity">
    <text evidence="2">Belongs to the zinc-containing alcohol dehydrogenase family.</text>
</comment>
<dbReference type="FunFam" id="3.40.50.720:FF:000039">
    <property type="entry name" value="Alcohol dehydrogenase AdhP"/>
    <property type="match status" value="1"/>
</dbReference>
<dbReference type="GO" id="GO:0004022">
    <property type="term" value="F:alcohol dehydrogenase (NAD+) activity"/>
    <property type="evidence" value="ECO:0007669"/>
    <property type="project" value="UniProtKB-EC"/>
</dbReference>
<evidence type="ECO:0000256" key="7">
    <source>
        <dbReference type="ARBA" id="ARBA00023027"/>
    </source>
</evidence>
<evidence type="ECO:0000256" key="6">
    <source>
        <dbReference type="ARBA" id="ARBA00023002"/>
    </source>
</evidence>
<feature type="transmembrane region" description="Helical" evidence="9">
    <location>
        <begin position="894"/>
        <end position="913"/>
    </location>
</feature>
<reference evidence="11" key="1">
    <citation type="submission" date="2021-01" db="EMBL/GenBank/DDBJ databases">
        <authorList>
            <person name="Kaushik A."/>
        </authorList>
    </citation>
    <scope>NUCLEOTIDE SEQUENCE</scope>
    <source>
        <strain evidence="11">Type strain: AG8-Rh-89/</strain>
    </source>
</reference>
<evidence type="ECO:0000256" key="1">
    <source>
        <dbReference type="ARBA" id="ARBA00001947"/>
    </source>
</evidence>
<evidence type="ECO:0000256" key="2">
    <source>
        <dbReference type="ARBA" id="ARBA00008072"/>
    </source>
</evidence>
<dbReference type="SMART" id="SM00829">
    <property type="entry name" value="PKS_ER"/>
    <property type="match status" value="1"/>
</dbReference>
<dbReference type="InterPro" id="IPR013149">
    <property type="entry name" value="ADH-like_C"/>
</dbReference>
<dbReference type="Proteomes" id="UP000663850">
    <property type="component" value="Unassembled WGS sequence"/>
</dbReference>
<feature type="transmembrane region" description="Helical" evidence="9">
    <location>
        <begin position="695"/>
        <end position="713"/>
    </location>
</feature>
<feature type="transmembrane region" description="Helical" evidence="9">
    <location>
        <begin position="796"/>
        <end position="816"/>
    </location>
</feature>
<dbReference type="SUPFAM" id="SSF51735">
    <property type="entry name" value="NAD(P)-binding Rossmann-fold domains"/>
    <property type="match status" value="1"/>
</dbReference>
<evidence type="ECO:0000256" key="8">
    <source>
        <dbReference type="SAM" id="MobiDB-lite"/>
    </source>
</evidence>
<keyword evidence="5" id="KW-0862">Zinc</keyword>
<keyword evidence="7" id="KW-0520">NAD</keyword>
<feature type="transmembrane region" description="Helical" evidence="9">
    <location>
        <begin position="653"/>
        <end position="683"/>
    </location>
</feature>
<dbReference type="AlphaFoldDB" id="A0A8H3HB12"/>
<evidence type="ECO:0000313" key="11">
    <source>
        <dbReference type="EMBL" id="CAE6499382.1"/>
    </source>
</evidence>
<dbReference type="InterPro" id="IPR013154">
    <property type="entry name" value="ADH-like_N"/>
</dbReference>
<gene>
    <name evidence="11" type="ORF">RDB_LOCUS93236</name>
</gene>
<comment type="cofactor">
    <cofactor evidence="1">
        <name>Zn(2+)</name>
        <dbReference type="ChEBI" id="CHEBI:29105"/>
    </cofactor>
</comment>
<protein>
    <recommendedName>
        <fullName evidence="3">alcohol dehydrogenase</fullName>
        <ecNumber evidence="3">1.1.1.1</ecNumber>
    </recommendedName>
</protein>
<dbReference type="EC" id="1.1.1.1" evidence="3"/>
<sequence>MNALTFTTRYSTMMTSTHPTTDLTVPLTQKAATVEKSGGPVKIAERPVVQASDLKAGEVLVKILYSGVCHTDVHIAQGAMGDPPIQPLIGGHEGAGRWNKLDFQILPVLVNELLHPMTSFLSLIYSRNESMCPNIKCSGFSVEGTFQQYVVSHATHVTPIPESLPLYSAAPILCAGLSVYGALKQSGTEPGDIVVVTGAGGGLGHLAIQYAINAFNLRVIAVDTGDNKKELCLKLGAEAFVDFKASELHLSGNWIKSVDNQQTSQNIAAEVKQAADGVGAHAVLVTSSAPNSYEGVVEYLRPLGTLLGLGVDLGCVLHLDMITAISRCITVKGIVNGNRELMRQALDIAARGRVHTTCRIEPLAKLPEVFEELRAGKLAGRVVLDLIPSKGWSLMSADERTQLLPGPSQDRRQRSLSTSSHWSQSLRWTLPQPSTRSPQFRFSTRPDESLPTDLTIDSLEEYLPGLPTSPVPRVAVQIICLLHLIIEAASMEKVRYANSRQEWTARSRMKRTQDNYENLLLSVWRNFLNEARDGADEGDDIEELLWYRVGLSNDANGEVVRVVDMLSHELVPEKFLCDPALQISLYRTWKRGLIPWPSERDPAPSRLTRYYDLCTSPRVAHAITIAFRLAFLVILAHLLLYPPKSGLPGAREYILLFYCAFAFLDSPRFGSWPFIFIAASLLYSLPSSPAPDGSFRSLMLLGFIGLLVDLHTASPPTPLLLFQPSNTLPFAVYIRTIFAQTVTPTLTFFAPILLALTVFLSLSVADPFNPPWISLATGPSDPKPHPTPYTTRTTIFSFYVFILFSIPFFITSLVLLPSRHRTDKKDEWDTYGTLTGVQARRAFVRALVVYSQPEYFPAPLNIARILWVTGPRIVLEVLGRPGASEWWAETVAIWVWRGWVGWIGVLFALLWLAGR</sequence>
<dbReference type="InterPro" id="IPR020843">
    <property type="entry name" value="ER"/>
</dbReference>
<keyword evidence="4" id="KW-0479">Metal-binding</keyword>
<feature type="transmembrane region" description="Helical" evidence="9">
    <location>
        <begin position="745"/>
        <end position="765"/>
    </location>
</feature>
<dbReference type="Pfam" id="PF08240">
    <property type="entry name" value="ADH_N"/>
    <property type="match status" value="1"/>
</dbReference>
<dbReference type="Gene3D" id="3.40.50.720">
    <property type="entry name" value="NAD(P)-binding Rossmann-like Domain"/>
    <property type="match status" value="1"/>
</dbReference>
<evidence type="ECO:0000256" key="3">
    <source>
        <dbReference type="ARBA" id="ARBA00013190"/>
    </source>
</evidence>
<comment type="caution">
    <text evidence="11">The sequence shown here is derived from an EMBL/GenBank/DDBJ whole genome shotgun (WGS) entry which is preliminary data.</text>
</comment>
<dbReference type="SUPFAM" id="SSF50129">
    <property type="entry name" value="GroES-like"/>
    <property type="match status" value="1"/>
</dbReference>
<feature type="compositionally biased region" description="Polar residues" evidence="8">
    <location>
        <begin position="431"/>
        <end position="442"/>
    </location>
</feature>
<dbReference type="GO" id="GO:0046872">
    <property type="term" value="F:metal ion binding"/>
    <property type="evidence" value="ECO:0007669"/>
    <property type="project" value="UniProtKB-KW"/>
</dbReference>
<dbReference type="PANTHER" id="PTHR42940:SF3">
    <property type="entry name" value="ALCOHOL DEHYDROGENASE 1-RELATED"/>
    <property type="match status" value="1"/>
</dbReference>
<evidence type="ECO:0000256" key="4">
    <source>
        <dbReference type="ARBA" id="ARBA00022723"/>
    </source>
</evidence>
<name>A0A8H3HB12_9AGAM</name>
<keyword evidence="9" id="KW-0812">Transmembrane</keyword>
<dbReference type="EMBL" id="CAJMWZ010005013">
    <property type="protein sequence ID" value="CAE6499382.1"/>
    <property type="molecule type" value="Genomic_DNA"/>
</dbReference>
<dbReference type="InterPro" id="IPR036291">
    <property type="entry name" value="NAD(P)-bd_dom_sf"/>
</dbReference>
<dbReference type="InterPro" id="IPR011032">
    <property type="entry name" value="GroES-like_sf"/>
</dbReference>
<evidence type="ECO:0000259" key="10">
    <source>
        <dbReference type="SMART" id="SM00829"/>
    </source>
</evidence>
<keyword evidence="9" id="KW-1133">Transmembrane helix</keyword>
<keyword evidence="9" id="KW-0472">Membrane</keyword>
<keyword evidence="6" id="KW-0560">Oxidoreductase</keyword>
<evidence type="ECO:0000313" key="12">
    <source>
        <dbReference type="Proteomes" id="UP000663850"/>
    </source>
</evidence>
<dbReference type="Gene3D" id="3.90.180.10">
    <property type="entry name" value="Medium-chain alcohol dehydrogenases, catalytic domain"/>
    <property type="match status" value="1"/>
</dbReference>
<dbReference type="Pfam" id="PF00107">
    <property type="entry name" value="ADH_zinc_N"/>
    <property type="match status" value="1"/>
</dbReference>
<organism evidence="11 12">
    <name type="scientific">Rhizoctonia solani</name>
    <dbReference type="NCBI Taxonomy" id="456999"/>
    <lineage>
        <taxon>Eukaryota</taxon>
        <taxon>Fungi</taxon>
        <taxon>Dikarya</taxon>
        <taxon>Basidiomycota</taxon>
        <taxon>Agaricomycotina</taxon>
        <taxon>Agaricomycetes</taxon>
        <taxon>Cantharellales</taxon>
        <taxon>Ceratobasidiaceae</taxon>
        <taxon>Rhizoctonia</taxon>
    </lineage>
</organism>
<evidence type="ECO:0000256" key="9">
    <source>
        <dbReference type="SAM" id="Phobius"/>
    </source>
</evidence>
<evidence type="ECO:0000256" key="5">
    <source>
        <dbReference type="ARBA" id="ARBA00022833"/>
    </source>
</evidence>
<dbReference type="PANTHER" id="PTHR42940">
    <property type="entry name" value="ALCOHOL DEHYDROGENASE 1-RELATED"/>
    <property type="match status" value="1"/>
</dbReference>
<feature type="domain" description="Enoyl reductase (ER)" evidence="10">
    <location>
        <begin position="38"/>
        <end position="384"/>
    </location>
</feature>
<accession>A0A8H3HB12</accession>
<feature type="transmembrane region" description="Helical" evidence="9">
    <location>
        <begin position="619"/>
        <end position="641"/>
    </location>
</feature>
<dbReference type="CDD" id="cd08297">
    <property type="entry name" value="CAD3"/>
    <property type="match status" value="1"/>
</dbReference>
<proteinExistence type="inferred from homology"/>